<evidence type="ECO:0000313" key="2">
    <source>
        <dbReference type="Proteomes" id="UP000499080"/>
    </source>
</evidence>
<reference evidence="1 2" key="1">
    <citation type="journal article" date="2019" name="Sci. Rep.">
        <title>Orb-weaving spider Araneus ventricosus genome elucidates the spidroin gene catalogue.</title>
        <authorList>
            <person name="Kono N."/>
            <person name="Nakamura H."/>
            <person name="Ohtoshi R."/>
            <person name="Moran D.A.P."/>
            <person name="Shinohara A."/>
            <person name="Yoshida Y."/>
            <person name="Fujiwara M."/>
            <person name="Mori M."/>
            <person name="Tomita M."/>
            <person name="Arakawa K."/>
        </authorList>
    </citation>
    <scope>NUCLEOTIDE SEQUENCE [LARGE SCALE GENOMIC DNA]</scope>
</reference>
<dbReference type="PANTHER" id="PTHR36688">
    <property type="entry name" value="ENDO/EXONUCLEASE/PHOSPHATASE DOMAIN-CONTAINING PROTEIN"/>
    <property type="match status" value="1"/>
</dbReference>
<comment type="caution">
    <text evidence="1">The sequence shown here is derived from an EMBL/GenBank/DDBJ whole genome shotgun (WGS) entry which is preliminary data.</text>
</comment>
<evidence type="ECO:0000313" key="1">
    <source>
        <dbReference type="EMBL" id="GBM86915.1"/>
    </source>
</evidence>
<dbReference type="PANTHER" id="PTHR36688:SF2">
    <property type="entry name" value="ENDONUCLEASE_EXONUCLEASE_PHOSPHATASE DOMAIN-CONTAINING PROTEIN"/>
    <property type="match status" value="1"/>
</dbReference>
<accession>A0A4Y2JAH4</accession>
<gene>
    <name evidence="1" type="ORF">AVEN_151815_1</name>
</gene>
<sequence>MDFSSDEIESCLVTMKKEGAPGWDGWALEIITEIFDAGKEWFKSILNFCLHHSVFPRRWKIAKAFLIPKEGKDLSRFKSNRPISLLPIWRKILDKVITNRLVTYLEEHCLLSE</sequence>
<dbReference type="Proteomes" id="UP000499080">
    <property type="component" value="Unassembled WGS sequence"/>
</dbReference>
<proteinExistence type="predicted"/>
<organism evidence="1 2">
    <name type="scientific">Araneus ventricosus</name>
    <name type="common">Orbweaver spider</name>
    <name type="synonym">Epeira ventricosa</name>
    <dbReference type="NCBI Taxonomy" id="182803"/>
    <lineage>
        <taxon>Eukaryota</taxon>
        <taxon>Metazoa</taxon>
        <taxon>Ecdysozoa</taxon>
        <taxon>Arthropoda</taxon>
        <taxon>Chelicerata</taxon>
        <taxon>Arachnida</taxon>
        <taxon>Araneae</taxon>
        <taxon>Araneomorphae</taxon>
        <taxon>Entelegynae</taxon>
        <taxon>Araneoidea</taxon>
        <taxon>Araneidae</taxon>
        <taxon>Araneus</taxon>
    </lineage>
</organism>
<dbReference type="OrthoDB" id="6436235at2759"/>
<name>A0A4Y2JAH4_ARAVE</name>
<dbReference type="AlphaFoldDB" id="A0A4Y2JAH4"/>
<dbReference type="EMBL" id="BGPR01003347">
    <property type="protein sequence ID" value="GBM86915.1"/>
    <property type="molecule type" value="Genomic_DNA"/>
</dbReference>
<evidence type="ECO:0008006" key="3">
    <source>
        <dbReference type="Google" id="ProtNLM"/>
    </source>
</evidence>
<dbReference type="InterPro" id="IPR052560">
    <property type="entry name" value="RdDP_mobile_element"/>
</dbReference>
<keyword evidence="2" id="KW-1185">Reference proteome</keyword>
<protein>
    <recommendedName>
        <fullName evidence="3">Reverse transcriptase domain-containing protein</fullName>
    </recommendedName>
</protein>